<feature type="compositionally biased region" description="Basic and acidic residues" evidence="1">
    <location>
        <begin position="159"/>
        <end position="168"/>
    </location>
</feature>
<comment type="caution">
    <text evidence="2">The sequence shown here is derived from an EMBL/GenBank/DDBJ whole genome shotgun (WGS) entry which is preliminary data.</text>
</comment>
<name>A0AAD4QVB3_9BILA</name>
<keyword evidence="3" id="KW-1185">Reference proteome</keyword>
<dbReference type="Proteomes" id="UP001201812">
    <property type="component" value="Unassembled WGS sequence"/>
</dbReference>
<reference evidence="2" key="1">
    <citation type="submission" date="2022-01" db="EMBL/GenBank/DDBJ databases">
        <title>Genome Sequence Resource for Two Populations of Ditylenchus destructor, the Migratory Endoparasitic Phytonematode.</title>
        <authorList>
            <person name="Zhang H."/>
            <person name="Lin R."/>
            <person name="Xie B."/>
        </authorList>
    </citation>
    <scope>NUCLEOTIDE SEQUENCE</scope>
    <source>
        <strain evidence="2">BazhouSP</strain>
    </source>
</reference>
<feature type="compositionally biased region" description="Low complexity" evidence="1">
    <location>
        <begin position="128"/>
        <end position="137"/>
    </location>
</feature>
<evidence type="ECO:0000313" key="2">
    <source>
        <dbReference type="EMBL" id="KAI1698329.1"/>
    </source>
</evidence>
<gene>
    <name evidence="2" type="ORF">DdX_17960</name>
</gene>
<evidence type="ECO:0000313" key="3">
    <source>
        <dbReference type="Proteomes" id="UP001201812"/>
    </source>
</evidence>
<dbReference type="AlphaFoldDB" id="A0AAD4QVB3"/>
<protein>
    <submittedName>
        <fullName evidence="2">Uncharacterized protein</fullName>
    </submittedName>
</protein>
<organism evidence="2 3">
    <name type="scientific">Ditylenchus destructor</name>
    <dbReference type="NCBI Taxonomy" id="166010"/>
    <lineage>
        <taxon>Eukaryota</taxon>
        <taxon>Metazoa</taxon>
        <taxon>Ecdysozoa</taxon>
        <taxon>Nematoda</taxon>
        <taxon>Chromadorea</taxon>
        <taxon>Rhabditida</taxon>
        <taxon>Tylenchina</taxon>
        <taxon>Tylenchomorpha</taxon>
        <taxon>Sphaerularioidea</taxon>
        <taxon>Anguinidae</taxon>
        <taxon>Anguininae</taxon>
        <taxon>Ditylenchus</taxon>
    </lineage>
</organism>
<proteinExistence type="predicted"/>
<sequence>MFFLPEDLTTESKRIGYRVHYYSDAEGTQYIIYRDGKQLNVTTKVVHKAVAGRMYAKTREGAREREKCETGVEDARLVCLYQFMIAAWKYYHEFAATTQHPDKKGEDCCKASRDLIHIPETQTVENVTSSGSSSTSKSQDRKSTKAIAAGTAMQTNKKYQWERKGETD</sequence>
<dbReference type="EMBL" id="JAKKPZ010000223">
    <property type="protein sequence ID" value="KAI1698329.1"/>
    <property type="molecule type" value="Genomic_DNA"/>
</dbReference>
<accession>A0AAD4QVB3</accession>
<feature type="region of interest" description="Disordered" evidence="1">
    <location>
        <begin position="124"/>
        <end position="168"/>
    </location>
</feature>
<evidence type="ECO:0000256" key="1">
    <source>
        <dbReference type="SAM" id="MobiDB-lite"/>
    </source>
</evidence>